<dbReference type="OrthoDB" id="211174at2"/>
<evidence type="ECO:0008006" key="3">
    <source>
        <dbReference type="Google" id="ProtNLM"/>
    </source>
</evidence>
<dbReference type="InterPro" id="IPR011727">
    <property type="entry name" value="CHP02117"/>
</dbReference>
<evidence type="ECO:0000313" key="2">
    <source>
        <dbReference type="Proteomes" id="UP000183002"/>
    </source>
</evidence>
<dbReference type="STRING" id="1077947.SAMN05216227_1002103"/>
<protein>
    <recommendedName>
        <fullName evidence="3">DUF2459 domain-containing protein</fullName>
    </recommendedName>
</protein>
<accession>A0A1H8B591</accession>
<dbReference type="EMBL" id="FOCO01000002">
    <property type="protein sequence ID" value="SEM77238.1"/>
    <property type="molecule type" value="Genomic_DNA"/>
</dbReference>
<dbReference type="AlphaFoldDB" id="A0A1H8B591"/>
<keyword evidence="2" id="KW-1185">Reference proteome</keyword>
<sequence>MRRGVFWTAFLAVTLPLLYFAAGLVGGVALTGGPRIDGAREYRVGLVAGPLHYDLLIPLHDDIRPRFAFATAAAVPLDRAEWLLVGWGAQGFYTQTPGLADISLPVAWRAAVGDAAVMRLEAVGRIDDFGAIPLIALTQAEIYALLDAVLGSFDGTQALPLPGFTGRDAFFPARERFNLLNTCNVWLGDMLRAAGLPFGRWTPFPQSIRLSLGQTGLALD</sequence>
<name>A0A1H8B591_9RHOB</name>
<gene>
    <name evidence="1" type="ORF">SAMN05216227_1002103</name>
</gene>
<organism evidence="1 2">
    <name type="scientific">Pseudorhodobacter antarcticus</name>
    <dbReference type="NCBI Taxonomy" id="1077947"/>
    <lineage>
        <taxon>Bacteria</taxon>
        <taxon>Pseudomonadati</taxon>
        <taxon>Pseudomonadota</taxon>
        <taxon>Alphaproteobacteria</taxon>
        <taxon>Rhodobacterales</taxon>
        <taxon>Paracoccaceae</taxon>
        <taxon>Pseudorhodobacter</taxon>
    </lineage>
</organism>
<dbReference type="Proteomes" id="UP000183002">
    <property type="component" value="Unassembled WGS sequence"/>
</dbReference>
<reference evidence="1 2" key="1">
    <citation type="submission" date="2016-10" db="EMBL/GenBank/DDBJ databases">
        <authorList>
            <person name="de Groot N.N."/>
        </authorList>
    </citation>
    <scope>NUCLEOTIDE SEQUENCE [LARGE SCALE GENOMIC DNA]</scope>
    <source>
        <strain evidence="1 2">CGMCC 1.10836</strain>
    </source>
</reference>
<proteinExistence type="predicted"/>
<dbReference type="Pfam" id="PF09601">
    <property type="entry name" value="DUF2459"/>
    <property type="match status" value="1"/>
</dbReference>
<evidence type="ECO:0000313" key="1">
    <source>
        <dbReference type="EMBL" id="SEM77238.1"/>
    </source>
</evidence>
<dbReference type="RefSeq" id="WP_050518749.1">
    <property type="nucleotide sequence ID" value="NZ_FOCO01000002.1"/>
</dbReference>